<sequence length="170" mass="18233">MMQDGGAAEDANAKICPPSGEKLIFEQGDMVELLVGDRSIVGESGEETWPSGLSGVAEADSFGDVLNVLLGDAVMGEGAKDVQFLEGFESGAICAEVRGVGAVDNERKIFRDLLASEREEGVLAVIAAIFVVLCNLRNAQRVDADTAVRIGERGQKFLRVRFFKLRDVRA</sequence>
<keyword evidence="2" id="KW-1185">Reference proteome</keyword>
<organism evidence="1 2">
    <name type="scientific">Desulfobaculum bizertense DSM 18034</name>
    <dbReference type="NCBI Taxonomy" id="1121442"/>
    <lineage>
        <taxon>Bacteria</taxon>
        <taxon>Pseudomonadati</taxon>
        <taxon>Thermodesulfobacteriota</taxon>
        <taxon>Desulfovibrionia</taxon>
        <taxon>Desulfovibrionales</taxon>
        <taxon>Desulfovibrionaceae</taxon>
        <taxon>Desulfobaculum</taxon>
    </lineage>
</organism>
<gene>
    <name evidence="1" type="ORF">SAMN02745702_02912</name>
</gene>
<evidence type="ECO:0000313" key="2">
    <source>
        <dbReference type="Proteomes" id="UP000189733"/>
    </source>
</evidence>
<dbReference type="EMBL" id="FUYA01000015">
    <property type="protein sequence ID" value="SKA83593.1"/>
    <property type="molecule type" value="Genomic_DNA"/>
</dbReference>
<protein>
    <submittedName>
        <fullName evidence="1">Uncharacterized protein</fullName>
    </submittedName>
</protein>
<name>A0A1T4X1S0_9BACT</name>
<dbReference type="Proteomes" id="UP000189733">
    <property type="component" value="Unassembled WGS sequence"/>
</dbReference>
<accession>A0A1T4X1S0</accession>
<evidence type="ECO:0000313" key="1">
    <source>
        <dbReference type="EMBL" id="SKA83593.1"/>
    </source>
</evidence>
<dbReference type="AlphaFoldDB" id="A0A1T4X1S0"/>
<reference evidence="1 2" key="1">
    <citation type="submission" date="2017-02" db="EMBL/GenBank/DDBJ databases">
        <authorList>
            <person name="Peterson S.W."/>
        </authorList>
    </citation>
    <scope>NUCLEOTIDE SEQUENCE [LARGE SCALE GENOMIC DNA]</scope>
    <source>
        <strain evidence="1 2">DSM 18034</strain>
    </source>
</reference>
<proteinExistence type="predicted"/>